<comment type="catalytic activity">
    <reaction evidence="11">
        <text>fluoride(in) = fluoride(out)</text>
        <dbReference type="Rhea" id="RHEA:76159"/>
        <dbReference type="ChEBI" id="CHEBI:17051"/>
    </reaction>
    <physiologicalReaction direction="left-to-right" evidence="11">
        <dbReference type="Rhea" id="RHEA:76160"/>
    </physiologicalReaction>
</comment>
<evidence type="ECO:0000256" key="8">
    <source>
        <dbReference type="ARBA" id="ARBA00023136"/>
    </source>
</evidence>
<dbReference type="NCBIfam" id="TIGR00494">
    <property type="entry name" value="crcB"/>
    <property type="match status" value="1"/>
</dbReference>
<dbReference type="EMBL" id="JH651384">
    <property type="protein sequence ID" value="EIJ36665.1"/>
    <property type="molecule type" value="Genomic_DNA"/>
</dbReference>
<feature type="binding site" evidence="12">
    <location>
        <position position="78"/>
    </location>
    <ligand>
        <name>Na(+)</name>
        <dbReference type="ChEBI" id="CHEBI:29101"/>
        <note>structural</note>
    </ligand>
</feature>
<evidence type="ECO:0000313" key="13">
    <source>
        <dbReference type="EMBL" id="EIJ36665.1"/>
    </source>
</evidence>
<reference evidence="14" key="1">
    <citation type="journal article" date="2011" name="Stand. Genomic Sci.">
        <title>Genome sequence of the filamentous, gliding Thiothrix nivea neotype strain (JP2(T)).</title>
        <authorList>
            <person name="Lapidus A."/>
            <person name="Nolan M."/>
            <person name="Lucas S."/>
            <person name="Glavina Del Rio T."/>
            <person name="Tice H."/>
            <person name="Cheng J.F."/>
            <person name="Tapia R."/>
            <person name="Han C."/>
            <person name="Goodwin L."/>
            <person name="Pitluck S."/>
            <person name="Liolios K."/>
            <person name="Pagani I."/>
            <person name="Ivanova N."/>
            <person name="Huntemann M."/>
            <person name="Mavromatis K."/>
            <person name="Mikhailova N."/>
            <person name="Pati A."/>
            <person name="Chen A."/>
            <person name="Palaniappan K."/>
            <person name="Land M."/>
            <person name="Brambilla E.M."/>
            <person name="Rohde M."/>
            <person name="Abt B."/>
            <person name="Verbarg S."/>
            <person name="Goker M."/>
            <person name="Bristow J."/>
            <person name="Eisen J.A."/>
            <person name="Markowitz V."/>
            <person name="Hugenholtz P."/>
            <person name="Kyrpides N.C."/>
            <person name="Klenk H.P."/>
            <person name="Woyke T."/>
        </authorList>
    </citation>
    <scope>NUCLEOTIDE SEQUENCE [LARGE SCALE GENOMIC DNA]</scope>
    <source>
        <strain evidence="14">ATCC 35100 / DSM 5205 / JP2</strain>
    </source>
</reference>
<dbReference type="Proteomes" id="UP000005317">
    <property type="component" value="Unassembled WGS sequence"/>
</dbReference>
<dbReference type="GO" id="GO:0140114">
    <property type="term" value="P:cellular detoxification of fluoride"/>
    <property type="evidence" value="ECO:0007669"/>
    <property type="project" value="UniProtKB-UniRule"/>
</dbReference>
<comment type="activity regulation">
    <text evidence="12">Na(+) is not transported, but it plays an essential structural role and its presence is essential for fluoride channel function.</text>
</comment>
<evidence type="ECO:0000256" key="6">
    <source>
        <dbReference type="ARBA" id="ARBA00023053"/>
    </source>
</evidence>
<feature type="transmembrane region" description="Helical" evidence="12">
    <location>
        <begin position="68"/>
        <end position="85"/>
    </location>
</feature>
<feature type="transmembrane region" description="Helical" evidence="12">
    <location>
        <begin position="105"/>
        <end position="124"/>
    </location>
</feature>
<keyword evidence="14" id="KW-1185">Reference proteome</keyword>
<keyword evidence="12" id="KW-0479">Metal-binding</keyword>
<evidence type="ECO:0000256" key="5">
    <source>
        <dbReference type="ARBA" id="ARBA00022989"/>
    </source>
</evidence>
<dbReference type="OrthoDB" id="9806299at2"/>
<evidence type="ECO:0000256" key="2">
    <source>
        <dbReference type="ARBA" id="ARBA00022475"/>
    </source>
</evidence>
<feature type="transmembrane region" description="Helical" evidence="12">
    <location>
        <begin position="35"/>
        <end position="56"/>
    </location>
</feature>
<sequence>MYQIGGILIGGAVGALLRFLVANGVYQWLGRAFPYGTLAVNVIGSFLIGWLTLYFMEREMLASALSRGLIVGALGAFTTFSTFSLDTFDLIQQGRLWGAGLNIGLNVGLCLLAVWLGVLVGRWVSSALAML</sequence>
<keyword evidence="2 12" id="KW-1003">Cell membrane</keyword>
<evidence type="ECO:0000256" key="4">
    <source>
        <dbReference type="ARBA" id="ARBA00022692"/>
    </source>
</evidence>
<comment type="subcellular location">
    <subcellularLocation>
        <location evidence="1 12">Cell membrane</location>
        <topology evidence="1 12">Multi-pass membrane protein</topology>
    </subcellularLocation>
</comment>
<organism evidence="13 14">
    <name type="scientific">Thiothrix nivea (strain ATCC 35100 / DSM 5205 / JP2)</name>
    <dbReference type="NCBI Taxonomy" id="870187"/>
    <lineage>
        <taxon>Bacteria</taxon>
        <taxon>Pseudomonadati</taxon>
        <taxon>Pseudomonadota</taxon>
        <taxon>Gammaproteobacteria</taxon>
        <taxon>Thiotrichales</taxon>
        <taxon>Thiotrichaceae</taxon>
        <taxon>Thiothrix</taxon>
    </lineage>
</organism>
<dbReference type="GO" id="GO:0005886">
    <property type="term" value="C:plasma membrane"/>
    <property type="evidence" value="ECO:0007669"/>
    <property type="project" value="UniProtKB-SubCell"/>
</dbReference>
<keyword evidence="9 12" id="KW-0407">Ion channel</keyword>
<dbReference type="HAMAP" id="MF_00454">
    <property type="entry name" value="FluC"/>
    <property type="match status" value="1"/>
</dbReference>
<dbReference type="PANTHER" id="PTHR28259">
    <property type="entry name" value="FLUORIDE EXPORT PROTEIN 1-RELATED"/>
    <property type="match status" value="1"/>
</dbReference>
<evidence type="ECO:0000256" key="9">
    <source>
        <dbReference type="ARBA" id="ARBA00023303"/>
    </source>
</evidence>
<evidence type="ECO:0000256" key="10">
    <source>
        <dbReference type="ARBA" id="ARBA00035120"/>
    </source>
</evidence>
<feature type="binding site" evidence="12">
    <location>
        <position position="75"/>
    </location>
    <ligand>
        <name>Na(+)</name>
        <dbReference type="ChEBI" id="CHEBI:29101"/>
        <note>structural</note>
    </ligand>
</feature>
<keyword evidence="12" id="KW-0813">Transport</keyword>
<dbReference type="Pfam" id="PF02537">
    <property type="entry name" value="CRCB"/>
    <property type="match status" value="1"/>
</dbReference>
<accession>A0A656HNP9</accession>
<evidence type="ECO:0000256" key="3">
    <source>
        <dbReference type="ARBA" id="ARBA00022519"/>
    </source>
</evidence>
<gene>
    <name evidence="12" type="primary">fluC</name>
    <name evidence="12" type="synonym">crcB</name>
    <name evidence="13" type="ORF">Thini_4173</name>
</gene>
<keyword evidence="8 12" id="KW-0472">Membrane</keyword>
<dbReference type="GO" id="GO:0062054">
    <property type="term" value="F:fluoride channel activity"/>
    <property type="evidence" value="ECO:0007669"/>
    <property type="project" value="UniProtKB-UniRule"/>
</dbReference>
<dbReference type="AlphaFoldDB" id="A0A656HNP9"/>
<name>A0A656HNP9_THINJ</name>
<keyword evidence="5 12" id="KW-1133">Transmembrane helix</keyword>
<dbReference type="PANTHER" id="PTHR28259:SF1">
    <property type="entry name" value="FLUORIDE EXPORT PROTEIN 1-RELATED"/>
    <property type="match status" value="1"/>
</dbReference>
<keyword evidence="4 12" id="KW-0812">Transmembrane</keyword>
<evidence type="ECO:0000256" key="12">
    <source>
        <dbReference type="HAMAP-Rule" id="MF_00454"/>
    </source>
</evidence>
<dbReference type="InterPro" id="IPR003691">
    <property type="entry name" value="FluC"/>
</dbReference>
<dbReference type="RefSeq" id="WP_002710533.1">
    <property type="nucleotide sequence ID" value="NZ_JH651384.1"/>
</dbReference>
<comment type="similarity">
    <text evidence="10 12">Belongs to the fluoride channel Fluc/FEX (TC 1.A.43) family.</text>
</comment>
<feature type="transmembrane region" description="Helical" evidence="12">
    <location>
        <begin position="7"/>
        <end position="29"/>
    </location>
</feature>
<comment type="function">
    <text evidence="12">Fluoride-specific ion channel. Important for reducing fluoride concentration in the cell, thus reducing its toxicity.</text>
</comment>
<evidence type="ECO:0000256" key="7">
    <source>
        <dbReference type="ARBA" id="ARBA00023065"/>
    </source>
</evidence>
<evidence type="ECO:0000256" key="1">
    <source>
        <dbReference type="ARBA" id="ARBA00004651"/>
    </source>
</evidence>
<keyword evidence="7 12" id="KW-0406">Ion transport</keyword>
<protein>
    <recommendedName>
        <fullName evidence="12">Fluoride-specific ion channel FluC</fullName>
    </recommendedName>
</protein>
<evidence type="ECO:0000256" key="11">
    <source>
        <dbReference type="ARBA" id="ARBA00035585"/>
    </source>
</evidence>
<proteinExistence type="inferred from homology"/>
<evidence type="ECO:0000313" key="14">
    <source>
        <dbReference type="Proteomes" id="UP000005317"/>
    </source>
</evidence>
<dbReference type="GO" id="GO:0046872">
    <property type="term" value="F:metal ion binding"/>
    <property type="evidence" value="ECO:0007669"/>
    <property type="project" value="UniProtKB-KW"/>
</dbReference>
<keyword evidence="6 12" id="KW-0915">Sodium</keyword>
<keyword evidence="3" id="KW-0997">Cell inner membrane</keyword>